<protein>
    <submittedName>
        <fullName evidence="4">Fatty acyl-CoA reductase</fullName>
        <ecNumber evidence="4">1.2.1.-</ecNumber>
    </submittedName>
</protein>
<dbReference type="PRINTS" id="PR00080">
    <property type="entry name" value="SDRFAMILY"/>
</dbReference>
<dbReference type="OrthoDB" id="9803333at2"/>
<dbReference type="PROSITE" id="PS00061">
    <property type="entry name" value="ADH_SHORT"/>
    <property type="match status" value="1"/>
</dbReference>
<dbReference type="RefSeq" id="WP_146414793.1">
    <property type="nucleotide sequence ID" value="NZ_SJPZ01000002.1"/>
</dbReference>
<dbReference type="InterPro" id="IPR020904">
    <property type="entry name" value="Sc_DH/Rdtase_CS"/>
</dbReference>
<name>A0A5C6FNG5_9PLAN</name>
<dbReference type="Gene3D" id="3.40.50.720">
    <property type="entry name" value="NAD(P)-binding Rossmann-like Domain"/>
    <property type="match status" value="1"/>
</dbReference>
<evidence type="ECO:0000256" key="2">
    <source>
        <dbReference type="ARBA" id="ARBA00023002"/>
    </source>
</evidence>
<dbReference type="Proteomes" id="UP000316476">
    <property type="component" value="Unassembled WGS sequence"/>
</dbReference>
<accession>A0A5C6FNG5</accession>
<dbReference type="PRINTS" id="PR00081">
    <property type="entry name" value="GDHRDH"/>
</dbReference>
<dbReference type="PANTHER" id="PTHR24320:SF148">
    <property type="entry name" value="NAD(P)-BINDING ROSSMANN-FOLD SUPERFAMILY PROTEIN"/>
    <property type="match status" value="1"/>
</dbReference>
<dbReference type="AlphaFoldDB" id="A0A5C6FNG5"/>
<evidence type="ECO:0000313" key="4">
    <source>
        <dbReference type="EMBL" id="TWU62046.1"/>
    </source>
</evidence>
<evidence type="ECO:0000313" key="5">
    <source>
        <dbReference type="Proteomes" id="UP000316476"/>
    </source>
</evidence>
<dbReference type="EMBL" id="SJPZ01000002">
    <property type="protein sequence ID" value="TWU62046.1"/>
    <property type="molecule type" value="Genomic_DNA"/>
</dbReference>
<dbReference type="SUPFAM" id="SSF51735">
    <property type="entry name" value="NAD(P)-binding Rossmann-fold domains"/>
    <property type="match status" value="1"/>
</dbReference>
<evidence type="ECO:0000256" key="1">
    <source>
        <dbReference type="ARBA" id="ARBA00006484"/>
    </source>
</evidence>
<dbReference type="Pfam" id="PF00106">
    <property type="entry name" value="adh_short"/>
    <property type="match status" value="1"/>
</dbReference>
<evidence type="ECO:0000256" key="3">
    <source>
        <dbReference type="RuleBase" id="RU000363"/>
    </source>
</evidence>
<comment type="caution">
    <text evidence="4">The sequence shown here is derived from an EMBL/GenBank/DDBJ whole genome shotgun (WGS) entry which is preliminary data.</text>
</comment>
<keyword evidence="2 4" id="KW-0560">Oxidoreductase</keyword>
<organism evidence="4 5">
    <name type="scientific">Crateriforma conspicua</name>
    <dbReference type="NCBI Taxonomy" id="2527996"/>
    <lineage>
        <taxon>Bacteria</taxon>
        <taxon>Pseudomonadati</taxon>
        <taxon>Planctomycetota</taxon>
        <taxon>Planctomycetia</taxon>
        <taxon>Planctomycetales</taxon>
        <taxon>Planctomycetaceae</taxon>
        <taxon>Crateriforma</taxon>
    </lineage>
</organism>
<comment type="similarity">
    <text evidence="1 3">Belongs to the short-chain dehydrogenases/reductases (SDR) family.</text>
</comment>
<reference evidence="4 5" key="1">
    <citation type="submission" date="2019-02" db="EMBL/GenBank/DDBJ databases">
        <title>Deep-cultivation of Planctomycetes and their phenomic and genomic characterization uncovers novel biology.</title>
        <authorList>
            <person name="Wiegand S."/>
            <person name="Jogler M."/>
            <person name="Boedeker C."/>
            <person name="Pinto D."/>
            <person name="Vollmers J."/>
            <person name="Rivas-Marin E."/>
            <person name="Kohn T."/>
            <person name="Peeters S.H."/>
            <person name="Heuer A."/>
            <person name="Rast P."/>
            <person name="Oberbeckmann S."/>
            <person name="Bunk B."/>
            <person name="Jeske O."/>
            <person name="Meyerdierks A."/>
            <person name="Storesund J.E."/>
            <person name="Kallscheuer N."/>
            <person name="Luecker S."/>
            <person name="Lage O.M."/>
            <person name="Pohl T."/>
            <person name="Merkel B.J."/>
            <person name="Hornburger P."/>
            <person name="Mueller R.-W."/>
            <person name="Bruemmer F."/>
            <person name="Labrenz M."/>
            <person name="Spormann A.M."/>
            <person name="Op Den Camp H."/>
            <person name="Overmann J."/>
            <person name="Amann R."/>
            <person name="Jetten M.S.M."/>
            <person name="Mascher T."/>
            <person name="Medema M.H."/>
            <person name="Devos D.P."/>
            <person name="Kaster A.-K."/>
            <person name="Ovreas L."/>
            <person name="Rohde M."/>
            <person name="Galperin M.Y."/>
            <person name="Jogler C."/>
        </authorList>
    </citation>
    <scope>NUCLEOTIDE SEQUENCE [LARGE SCALE GENOMIC DNA]</scope>
    <source>
        <strain evidence="4 5">V7</strain>
    </source>
</reference>
<dbReference type="EC" id="1.2.1.-" evidence="4"/>
<dbReference type="InterPro" id="IPR036291">
    <property type="entry name" value="NAD(P)-bd_dom_sf"/>
</dbReference>
<dbReference type="PANTHER" id="PTHR24320">
    <property type="entry name" value="RETINOL DEHYDROGENASE"/>
    <property type="match status" value="1"/>
</dbReference>
<gene>
    <name evidence="4" type="primary">acr1</name>
    <name evidence="4" type="ORF">V7x_37750</name>
</gene>
<dbReference type="InterPro" id="IPR002347">
    <property type="entry name" value="SDR_fam"/>
</dbReference>
<dbReference type="GO" id="GO:0016491">
    <property type="term" value="F:oxidoreductase activity"/>
    <property type="evidence" value="ECO:0007669"/>
    <property type="project" value="UniProtKB-KW"/>
</dbReference>
<proteinExistence type="inferred from homology"/>
<sequence>MRKTILITGATDGIGLNTAKRLAQLGHRVLLHGRSESKLRQARADIQEISNDESVQSYLADLSHLSQAERLAGDVVADHPNIDVLINNAGVFAVNESRTDDGLDVRFAVNTIAPYILAKRLIPALGSDGRIVNVSSAAQAPVNLSALSGTGKLSDGDAYAQSKLALIMWTNQMAASLGNDGPMMVSVNPGSLLASKMVKRAFGIDGKDLSIGSDILVRAATSQEFDKASGRYYDNDSLRFGQPHHDALNDEKSAAVVQTMDVILDEILAASR</sequence>